<organism evidence="10 11">
    <name type="scientific">Anopheles maculatus</name>
    <dbReference type="NCBI Taxonomy" id="74869"/>
    <lineage>
        <taxon>Eukaryota</taxon>
        <taxon>Metazoa</taxon>
        <taxon>Ecdysozoa</taxon>
        <taxon>Arthropoda</taxon>
        <taxon>Hexapoda</taxon>
        <taxon>Insecta</taxon>
        <taxon>Pterygota</taxon>
        <taxon>Neoptera</taxon>
        <taxon>Endopterygota</taxon>
        <taxon>Diptera</taxon>
        <taxon>Nematocera</taxon>
        <taxon>Culicoidea</taxon>
        <taxon>Culicidae</taxon>
        <taxon>Anophelinae</taxon>
        <taxon>Anopheles</taxon>
        <taxon>Anopheles maculatus group</taxon>
    </lineage>
</organism>
<dbReference type="SMART" id="SM00355">
    <property type="entry name" value="ZnF_C2H2"/>
    <property type="match status" value="6"/>
</dbReference>
<dbReference type="PROSITE" id="PS00028">
    <property type="entry name" value="ZINC_FINGER_C2H2_1"/>
    <property type="match status" value="6"/>
</dbReference>
<feature type="region of interest" description="Disordered" evidence="8">
    <location>
        <begin position="1"/>
        <end position="34"/>
    </location>
</feature>
<dbReference type="Proteomes" id="UP000075901">
    <property type="component" value="Unassembled WGS sequence"/>
</dbReference>
<keyword evidence="5" id="KW-0862">Zinc</keyword>
<dbReference type="Pfam" id="PF00096">
    <property type="entry name" value="zf-C2H2"/>
    <property type="match status" value="2"/>
</dbReference>
<name>A0A182SG26_9DIPT</name>
<evidence type="ECO:0000256" key="8">
    <source>
        <dbReference type="SAM" id="MobiDB-lite"/>
    </source>
</evidence>
<keyword evidence="3" id="KW-0677">Repeat</keyword>
<dbReference type="GO" id="GO:0008270">
    <property type="term" value="F:zinc ion binding"/>
    <property type="evidence" value="ECO:0007669"/>
    <property type="project" value="UniProtKB-KW"/>
</dbReference>
<dbReference type="PROSITE" id="PS50157">
    <property type="entry name" value="ZINC_FINGER_C2H2_2"/>
    <property type="match status" value="6"/>
</dbReference>
<keyword evidence="11" id="KW-1185">Reference proteome</keyword>
<protein>
    <recommendedName>
        <fullName evidence="9">C2H2-type domain-containing protein</fullName>
    </recommendedName>
</protein>
<dbReference type="Gene3D" id="3.30.160.60">
    <property type="entry name" value="Classic Zinc Finger"/>
    <property type="match status" value="3"/>
</dbReference>
<keyword evidence="6" id="KW-0539">Nucleus</keyword>
<dbReference type="GO" id="GO:0005634">
    <property type="term" value="C:nucleus"/>
    <property type="evidence" value="ECO:0007669"/>
    <property type="project" value="UniProtKB-SubCell"/>
</dbReference>
<feature type="domain" description="C2H2-type" evidence="9">
    <location>
        <begin position="119"/>
        <end position="146"/>
    </location>
</feature>
<keyword evidence="4 7" id="KW-0863">Zinc-finger</keyword>
<proteinExistence type="predicted"/>
<feature type="domain" description="C2H2-type" evidence="9">
    <location>
        <begin position="361"/>
        <end position="389"/>
    </location>
</feature>
<accession>A0A182SG26</accession>
<evidence type="ECO:0000256" key="6">
    <source>
        <dbReference type="ARBA" id="ARBA00023242"/>
    </source>
</evidence>
<feature type="compositionally biased region" description="Gly residues" evidence="8">
    <location>
        <begin position="170"/>
        <end position="184"/>
    </location>
</feature>
<feature type="domain" description="C2H2-type" evidence="9">
    <location>
        <begin position="458"/>
        <end position="485"/>
    </location>
</feature>
<sequence length="485" mass="52508">MDMSGPFMTSTPFRGASGRGGGYGESSSQSVPKYGGLVTDDVIIAPTTSSPRSESGSAGVPTHQCPMCSLKFIKARSLAMHMRIHLGGRKLRRVIPASTAAPSPPAEAQSGAPTGSDKLVCRICAGTFPTAHELKTHMMTHIGSEAMDLEVPFGISAFNMLHENMFNDSMGGGGEGGSSGGGPIGPEDHSSMGGDGGNNSRTEGGSTDGDYHQDDGEDGSGGDPLFDSSNLELVLEDNILDKEFSMRYQQQKRRSTKTGHNNGGGDGGEEDGEEEDDDDENDDDITDTNDGDGGLGEDDDYEEEDEGEQSSASTMASFQRNMNLMATHRSRLAATAALSARLQATPSASSSQSSSSNKGKIVCELCKKEFLYPCNLNQHKQLHHSKDKPHECRVCHYRFEYVGHLQRHIRQQHESMAEELLTPAEPQSYACNFCGESFDAKPLLTAHVHTLHRGEKPFQCEKCPATFSYKKSYETHREEHYLSKY</sequence>
<evidence type="ECO:0000256" key="4">
    <source>
        <dbReference type="ARBA" id="ARBA00022771"/>
    </source>
</evidence>
<dbReference type="InterPro" id="IPR036236">
    <property type="entry name" value="Znf_C2H2_sf"/>
</dbReference>
<feature type="compositionally biased region" description="Acidic residues" evidence="8">
    <location>
        <begin position="267"/>
        <end position="308"/>
    </location>
</feature>
<dbReference type="EnsemblMetazoa" id="AMAM006078-RA">
    <property type="protein sequence ID" value="AMAM006078-PA"/>
    <property type="gene ID" value="AMAM006078"/>
</dbReference>
<evidence type="ECO:0000313" key="11">
    <source>
        <dbReference type="Proteomes" id="UP000075901"/>
    </source>
</evidence>
<dbReference type="InterPro" id="IPR013087">
    <property type="entry name" value="Znf_C2H2_type"/>
</dbReference>
<feature type="domain" description="C2H2-type" evidence="9">
    <location>
        <begin position="429"/>
        <end position="457"/>
    </location>
</feature>
<dbReference type="GO" id="GO:0000981">
    <property type="term" value="F:DNA-binding transcription factor activity, RNA polymerase II-specific"/>
    <property type="evidence" value="ECO:0007669"/>
    <property type="project" value="TreeGrafter"/>
</dbReference>
<feature type="domain" description="C2H2-type" evidence="9">
    <location>
        <begin position="63"/>
        <end position="90"/>
    </location>
</feature>
<evidence type="ECO:0000256" key="1">
    <source>
        <dbReference type="ARBA" id="ARBA00004123"/>
    </source>
</evidence>
<evidence type="ECO:0000313" key="10">
    <source>
        <dbReference type="EnsemblMetazoa" id="AMAM006078-PA"/>
    </source>
</evidence>
<feature type="region of interest" description="Disordered" evidence="8">
    <location>
        <begin position="248"/>
        <end position="314"/>
    </location>
</feature>
<feature type="domain" description="C2H2-type" evidence="9">
    <location>
        <begin position="390"/>
        <end position="418"/>
    </location>
</feature>
<evidence type="ECO:0000259" key="9">
    <source>
        <dbReference type="PROSITE" id="PS50157"/>
    </source>
</evidence>
<evidence type="ECO:0000256" key="7">
    <source>
        <dbReference type="PROSITE-ProRule" id="PRU00042"/>
    </source>
</evidence>
<keyword evidence="2" id="KW-0479">Metal-binding</keyword>
<reference evidence="11" key="1">
    <citation type="submission" date="2013-09" db="EMBL/GenBank/DDBJ databases">
        <title>The Genome Sequence of Anopheles maculatus species B.</title>
        <authorList>
            <consortium name="The Broad Institute Genomics Platform"/>
            <person name="Neafsey D.E."/>
            <person name="Besansky N."/>
            <person name="Howell P."/>
            <person name="Walton C."/>
            <person name="Young S.K."/>
            <person name="Zeng Q."/>
            <person name="Gargeya S."/>
            <person name="Fitzgerald M."/>
            <person name="Haas B."/>
            <person name="Abouelleil A."/>
            <person name="Allen A.W."/>
            <person name="Alvarado L."/>
            <person name="Arachchi H.M."/>
            <person name="Berlin A.M."/>
            <person name="Chapman S.B."/>
            <person name="Gainer-Dewar J."/>
            <person name="Goldberg J."/>
            <person name="Griggs A."/>
            <person name="Gujja S."/>
            <person name="Hansen M."/>
            <person name="Howarth C."/>
            <person name="Imamovic A."/>
            <person name="Ireland A."/>
            <person name="Larimer J."/>
            <person name="McCowan C."/>
            <person name="Murphy C."/>
            <person name="Pearson M."/>
            <person name="Poon T.W."/>
            <person name="Priest M."/>
            <person name="Roberts A."/>
            <person name="Saif S."/>
            <person name="Shea T."/>
            <person name="Sisk P."/>
            <person name="Sykes S."/>
            <person name="Wortman J."/>
            <person name="Nusbaum C."/>
            <person name="Birren B."/>
        </authorList>
    </citation>
    <scope>NUCLEOTIDE SEQUENCE [LARGE SCALE GENOMIC DNA]</scope>
    <source>
        <strain evidence="11">maculatus3</strain>
    </source>
</reference>
<dbReference type="SUPFAM" id="SSF57667">
    <property type="entry name" value="beta-beta-alpha zinc fingers"/>
    <property type="match status" value="3"/>
</dbReference>
<dbReference type="PANTHER" id="PTHR24394:SF29">
    <property type="entry name" value="MYONEURIN"/>
    <property type="match status" value="1"/>
</dbReference>
<reference evidence="10" key="2">
    <citation type="submission" date="2020-05" db="UniProtKB">
        <authorList>
            <consortium name="EnsemblMetazoa"/>
        </authorList>
    </citation>
    <scope>IDENTIFICATION</scope>
    <source>
        <strain evidence="10">maculatus3</strain>
    </source>
</reference>
<feature type="region of interest" description="Disordered" evidence="8">
    <location>
        <begin position="169"/>
        <end position="228"/>
    </location>
</feature>
<dbReference type="PANTHER" id="PTHR24394">
    <property type="entry name" value="ZINC FINGER PROTEIN"/>
    <property type="match status" value="1"/>
</dbReference>
<evidence type="ECO:0000256" key="2">
    <source>
        <dbReference type="ARBA" id="ARBA00022723"/>
    </source>
</evidence>
<comment type="subcellular location">
    <subcellularLocation>
        <location evidence="1">Nucleus</location>
    </subcellularLocation>
</comment>
<evidence type="ECO:0000256" key="5">
    <source>
        <dbReference type="ARBA" id="ARBA00022833"/>
    </source>
</evidence>
<dbReference type="AlphaFoldDB" id="A0A182SG26"/>
<evidence type="ECO:0000256" key="3">
    <source>
        <dbReference type="ARBA" id="ARBA00022737"/>
    </source>
</evidence>
<dbReference type="VEuPathDB" id="VectorBase:AMAM006078"/>